<dbReference type="AlphaFoldDB" id="W5JF66"/>
<dbReference type="EMBL" id="ADMH02001682">
    <property type="protein sequence ID" value="ETN61444.1"/>
    <property type="molecule type" value="Genomic_DNA"/>
</dbReference>
<reference evidence="1" key="3">
    <citation type="journal article" date="2013" name="Nucleic Acids Res.">
        <title>The genome of Anopheles darlingi, the main neotropical malaria vector.</title>
        <authorList>
            <person name="Marinotti O."/>
            <person name="Cerqueira G.C."/>
            <person name="de Almeida L.G."/>
            <person name="Ferro M.I."/>
            <person name="Loreto E.L."/>
            <person name="Zaha A."/>
            <person name="Teixeira S.M."/>
            <person name="Wespiser A.R."/>
            <person name="Almeida E Silva A."/>
            <person name="Schlindwein A.D."/>
            <person name="Pacheco A.C."/>
            <person name="Silva A.L."/>
            <person name="Graveley B.R."/>
            <person name="Walenz B.P."/>
            <person name="Lima Bde A."/>
            <person name="Ribeiro C.A."/>
            <person name="Nunes-Silva C.G."/>
            <person name="de Carvalho C.R."/>
            <person name="Soares C.M."/>
            <person name="de Menezes C.B."/>
            <person name="Matiolli C."/>
            <person name="Caffrey D."/>
            <person name="Araujo D.A."/>
            <person name="de Oliveira D.M."/>
            <person name="Golenbock D."/>
            <person name="Grisard E.C."/>
            <person name="Fantinatti-Garboggini F."/>
            <person name="de Carvalho F.M."/>
            <person name="Barcellos F.G."/>
            <person name="Prosdocimi F."/>
            <person name="May G."/>
            <person name="Azevedo Junior G.M."/>
            <person name="Guimaraes G.M."/>
            <person name="Goldman G.H."/>
            <person name="Padilha I.Q."/>
            <person name="Batista Jda S."/>
            <person name="Ferro J.A."/>
            <person name="Ribeiro J.M."/>
            <person name="Fietto J.L."/>
            <person name="Dabbas K.M."/>
            <person name="Cerdeira L."/>
            <person name="Agnez-Lima L.F."/>
            <person name="Brocchi M."/>
            <person name="de Carvalho M.O."/>
            <person name="Teixeira Mde M."/>
            <person name="Diniz Maia Mde M."/>
            <person name="Goldman M.H."/>
            <person name="Cruz Schneider M.P."/>
            <person name="Felipe M.S."/>
            <person name="Hungria M."/>
            <person name="Nicolas M.F."/>
            <person name="Pereira M."/>
            <person name="Montes M.A."/>
            <person name="Cantao M.E."/>
            <person name="Vincentz M."/>
            <person name="Rafael M.S."/>
            <person name="Silverman N."/>
            <person name="Stoco P.H."/>
            <person name="Souza R.C."/>
            <person name="Vicentini R."/>
            <person name="Gazzinelli R.T."/>
            <person name="Neves Rde O."/>
            <person name="Silva R."/>
            <person name="Astolfi-Filho S."/>
            <person name="Maciel T.E."/>
            <person name="Urmenyi T.P."/>
            <person name="Tadei W.P."/>
            <person name="Camargo E.P."/>
            <person name="de Vasconcelos A.T."/>
        </authorList>
    </citation>
    <scope>NUCLEOTIDE SEQUENCE</scope>
</reference>
<gene>
    <name evidence="1" type="ORF">AND_006896</name>
</gene>
<organism evidence="1">
    <name type="scientific">Anopheles darlingi</name>
    <name type="common">Mosquito</name>
    <dbReference type="NCBI Taxonomy" id="43151"/>
    <lineage>
        <taxon>Eukaryota</taxon>
        <taxon>Metazoa</taxon>
        <taxon>Ecdysozoa</taxon>
        <taxon>Arthropoda</taxon>
        <taxon>Hexapoda</taxon>
        <taxon>Insecta</taxon>
        <taxon>Pterygota</taxon>
        <taxon>Neoptera</taxon>
        <taxon>Endopterygota</taxon>
        <taxon>Diptera</taxon>
        <taxon>Nematocera</taxon>
        <taxon>Culicoidea</taxon>
        <taxon>Culicidae</taxon>
        <taxon>Anophelinae</taxon>
        <taxon>Anopheles</taxon>
    </lineage>
</organism>
<protein>
    <submittedName>
        <fullName evidence="1 2">Uncharacterized protein</fullName>
    </submittedName>
</protein>
<reference evidence="2" key="4">
    <citation type="submission" date="2015-06" db="UniProtKB">
        <authorList>
            <consortium name="EnsemblMetazoa"/>
        </authorList>
    </citation>
    <scope>IDENTIFICATION</scope>
</reference>
<proteinExistence type="predicted"/>
<name>W5JF66_ANODA</name>
<evidence type="ECO:0000313" key="3">
    <source>
        <dbReference type="Proteomes" id="UP000000673"/>
    </source>
</evidence>
<dbReference type="Proteomes" id="UP000000673">
    <property type="component" value="Unassembled WGS sequence"/>
</dbReference>
<accession>W5JF66</accession>
<evidence type="ECO:0000313" key="2">
    <source>
        <dbReference type="EnsemblMetazoa" id="ADAC006896-PA"/>
    </source>
</evidence>
<evidence type="ECO:0000313" key="1">
    <source>
        <dbReference type="EMBL" id="ETN61444.1"/>
    </source>
</evidence>
<dbReference type="HOGENOM" id="CLU_2814494_0_0_1"/>
<dbReference type="VEuPathDB" id="VectorBase:ADAC006896"/>
<reference evidence="1 3" key="1">
    <citation type="journal article" date="2010" name="BMC Genomics">
        <title>Combination of measures distinguishes pre-miRNAs from other stem-loops in the genome of the newly sequenced Anopheles darlingi.</title>
        <authorList>
            <person name="Mendes N.D."/>
            <person name="Freitas A.T."/>
            <person name="Vasconcelos A.T."/>
            <person name="Sagot M.F."/>
        </authorList>
    </citation>
    <scope>NUCLEOTIDE SEQUENCE</scope>
</reference>
<reference evidence="1" key="2">
    <citation type="submission" date="2010-05" db="EMBL/GenBank/DDBJ databases">
        <authorList>
            <person name="Almeida L.G."/>
            <person name="Nicolas M.F."/>
            <person name="Souza R.C."/>
            <person name="Vasconcelos A.T.R."/>
        </authorList>
    </citation>
    <scope>NUCLEOTIDE SEQUENCE</scope>
</reference>
<sequence>MEVIEPIAPYLRSGDINQTLIVDALKPIILECDKQQEDLDEMIAENVASSIYMIRDTNVTTSKQLWE</sequence>
<keyword evidence="3" id="KW-1185">Reference proteome</keyword>
<dbReference type="EnsemblMetazoa" id="ADAC006896-RA">
    <property type="protein sequence ID" value="ADAC006896-PA"/>
    <property type="gene ID" value="ADAC006896"/>
</dbReference>